<name>A0A916VF27_9BACL</name>
<dbReference type="SUPFAM" id="SSF50814">
    <property type="entry name" value="Lipocalins"/>
    <property type="match status" value="1"/>
</dbReference>
<keyword evidence="2" id="KW-1185">Reference proteome</keyword>
<dbReference type="InterPro" id="IPR012674">
    <property type="entry name" value="Calycin"/>
</dbReference>
<evidence type="ECO:0000313" key="2">
    <source>
        <dbReference type="Proteomes" id="UP000654993"/>
    </source>
</evidence>
<accession>A0A916VF27</accession>
<dbReference type="InterPro" id="IPR015231">
    <property type="entry name" value="DUF1934"/>
</dbReference>
<evidence type="ECO:0008006" key="3">
    <source>
        <dbReference type="Google" id="ProtNLM"/>
    </source>
</evidence>
<comment type="caution">
    <text evidence="1">The sequence shown here is derived from an EMBL/GenBank/DDBJ whole genome shotgun (WGS) entry which is preliminary data.</text>
</comment>
<dbReference type="Gene3D" id="2.40.128.20">
    <property type="match status" value="1"/>
</dbReference>
<protein>
    <recommendedName>
        <fullName evidence="3">DUF1934 domain-containing protein</fullName>
    </recommendedName>
</protein>
<reference evidence="1" key="1">
    <citation type="submission" date="2020-08" db="EMBL/GenBank/DDBJ databases">
        <authorList>
            <person name="Uke A."/>
            <person name="Chhe C."/>
            <person name="Baramee S."/>
            <person name="Kosugi A."/>
        </authorList>
    </citation>
    <scope>NUCLEOTIDE SEQUENCE</scope>
    <source>
        <strain evidence="1">DA-C8</strain>
    </source>
</reference>
<dbReference type="Pfam" id="PF09148">
    <property type="entry name" value="DUF1934"/>
    <property type="match status" value="1"/>
</dbReference>
<organism evidence="1 2">
    <name type="scientific">Insulibacter thermoxylanivorax</name>
    <dbReference type="NCBI Taxonomy" id="2749268"/>
    <lineage>
        <taxon>Bacteria</taxon>
        <taxon>Bacillati</taxon>
        <taxon>Bacillota</taxon>
        <taxon>Bacilli</taxon>
        <taxon>Bacillales</taxon>
        <taxon>Paenibacillaceae</taxon>
        <taxon>Insulibacter</taxon>
    </lineage>
</organism>
<dbReference type="Proteomes" id="UP000654993">
    <property type="component" value="Unassembled WGS sequence"/>
</dbReference>
<reference evidence="1" key="2">
    <citation type="journal article" date="2021" name="Data Brief">
        <title>Draft genome sequence data of the facultative, thermophilic, xylanolytic bacterium Paenibacillus sp. strain DA-C8.</title>
        <authorList>
            <person name="Chhe C."/>
            <person name="Uke A."/>
            <person name="Baramee S."/>
            <person name="Ungkulpasvich U."/>
            <person name="Tachaapaikoon C."/>
            <person name="Pason P."/>
            <person name="Waeonukul R."/>
            <person name="Ratanakhanokchai K."/>
            <person name="Kosugi A."/>
        </authorList>
    </citation>
    <scope>NUCLEOTIDE SEQUENCE</scope>
    <source>
        <strain evidence="1">DA-C8</strain>
    </source>
</reference>
<proteinExistence type="predicted"/>
<dbReference type="EMBL" id="BMAQ01000004">
    <property type="protein sequence ID" value="GFR37219.1"/>
    <property type="molecule type" value="Genomic_DNA"/>
</dbReference>
<sequence>MSQRLPVNIKLVSIWDDEQIEQDYKGELYQKGSIVYVRYTEQDEQGGMTRTVVKLSEREIKIMRRGEIESEQTFVLHHKRKGHHRTPAGTLPIVTDTRSMRLEQQNGRWTAAWSYILYVADEPAGTFNLKLNIQEEAI</sequence>
<dbReference type="AlphaFoldDB" id="A0A916VF27"/>
<evidence type="ECO:0000313" key="1">
    <source>
        <dbReference type="EMBL" id="GFR37219.1"/>
    </source>
</evidence>
<gene>
    <name evidence="1" type="ORF">PRECH8_05150</name>
</gene>